<dbReference type="SUPFAM" id="SSF51735">
    <property type="entry name" value="NAD(P)-binding Rossmann-fold domains"/>
    <property type="match status" value="1"/>
</dbReference>
<dbReference type="HAMAP" id="MF_00150">
    <property type="entry name" value="ArgC_type1"/>
    <property type="match status" value="1"/>
</dbReference>
<comment type="similarity">
    <text evidence="7">Belongs to the NAGSA dehydrogenase family. Type 1 subfamily.</text>
</comment>
<dbReference type="InterPro" id="IPR036291">
    <property type="entry name" value="NAD(P)-bd_dom_sf"/>
</dbReference>
<comment type="pathway">
    <text evidence="1 7">Amino-acid biosynthesis; L-arginine biosynthesis; N(2)-acetyl-L-ornithine from L-glutamate: step 3/4.</text>
</comment>
<comment type="caution">
    <text evidence="9">The sequence shown here is derived from an EMBL/GenBank/DDBJ whole genome shotgun (WGS) entry which is preliminary data.</text>
</comment>
<comment type="subcellular location">
    <subcellularLocation>
        <location evidence="7">Cytoplasm</location>
    </subcellularLocation>
</comment>
<dbReference type="GO" id="GO:0070401">
    <property type="term" value="F:NADP+ binding"/>
    <property type="evidence" value="ECO:0007669"/>
    <property type="project" value="InterPro"/>
</dbReference>
<dbReference type="GO" id="GO:0005737">
    <property type="term" value="C:cytoplasm"/>
    <property type="evidence" value="ECO:0007669"/>
    <property type="project" value="UniProtKB-SubCell"/>
</dbReference>
<dbReference type="GO" id="GO:0051287">
    <property type="term" value="F:NAD binding"/>
    <property type="evidence" value="ECO:0007669"/>
    <property type="project" value="InterPro"/>
</dbReference>
<dbReference type="EMBL" id="FOGV01000005">
    <property type="protein sequence ID" value="SER74358.1"/>
    <property type="molecule type" value="Genomic_DNA"/>
</dbReference>
<comment type="function">
    <text evidence="7">Catalyzes the NADPH-dependent reduction of N-acetyl-5-glutamyl phosphate to yield N-acetyl-L-glutamate 5-semialdehyde.</text>
</comment>
<evidence type="ECO:0000256" key="7">
    <source>
        <dbReference type="HAMAP-Rule" id="MF_00150"/>
    </source>
</evidence>
<dbReference type="OrthoDB" id="9801289at2"/>
<dbReference type="NCBIfam" id="TIGR01850">
    <property type="entry name" value="argC"/>
    <property type="match status" value="1"/>
</dbReference>
<evidence type="ECO:0000256" key="3">
    <source>
        <dbReference type="ARBA" id="ARBA00022605"/>
    </source>
</evidence>
<sequence length="345" mass="38450">MIHAGIVGSTGYGALELVRLLQFHPHIEITSLVSQSHEGEHIADMYPHMNGFTFEPFSSFQFETLKTVDVVFFATPAGIAKNDAPALIKAGVYVVDLSGDFRLQKSDYENWYQQTAAADEFLTEAEYGLPELNRDKLQEAALCSNPGCFATSALLGLLPAVNNSWINPDSVTVDGKTGLSGAGRTPSAKTHFSETNENTMPYKIGKHQHIPEIERYLMQSSEAEWTIQMSTHLIPMTRGLLCSMYAVQTDKSRTTEEWIDKYREFYRGHPFVRIHPYEQMPATKFVLGSNYCDIGIHVDQRTKRVAVFSALDNLMKGASGQAIQNANLMLGLEETCGLQQIPIYP</sequence>
<keyword evidence="4 7" id="KW-0521">NADP</keyword>
<evidence type="ECO:0000313" key="10">
    <source>
        <dbReference type="Proteomes" id="UP000199318"/>
    </source>
</evidence>
<gene>
    <name evidence="7" type="primary">argC</name>
    <name evidence="9" type="ORF">SAMN05444126_10534</name>
</gene>
<dbReference type="InterPro" id="IPR058924">
    <property type="entry name" value="AGPR_dimerisation_dom"/>
</dbReference>
<dbReference type="Gene3D" id="3.30.360.10">
    <property type="entry name" value="Dihydrodipicolinate Reductase, domain 2"/>
    <property type="match status" value="1"/>
</dbReference>
<keyword evidence="10" id="KW-1185">Reference proteome</keyword>
<dbReference type="PANTHER" id="PTHR32338">
    <property type="entry name" value="N-ACETYL-GAMMA-GLUTAMYL-PHOSPHATE REDUCTASE, CHLOROPLASTIC-RELATED-RELATED"/>
    <property type="match status" value="1"/>
</dbReference>
<dbReference type="UniPathway" id="UPA00068">
    <property type="reaction ID" value="UER00108"/>
</dbReference>
<comment type="catalytic activity">
    <reaction evidence="6 7">
        <text>N-acetyl-L-glutamate 5-semialdehyde + phosphate + NADP(+) = N-acetyl-L-glutamyl 5-phosphate + NADPH + H(+)</text>
        <dbReference type="Rhea" id="RHEA:21588"/>
        <dbReference type="ChEBI" id="CHEBI:15378"/>
        <dbReference type="ChEBI" id="CHEBI:29123"/>
        <dbReference type="ChEBI" id="CHEBI:43474"/>
        <dbReference type="ChEBI" id="CHEBI:57783"/>
        <dbReference type="ChEBI" id="CHEBI:57936"/>
        <dbReference type="ChEBI" id="CHEBI:58349"/>
        <dbReference type="EC" id="1.2.1.38"/>
    </reaction>
</comment>
<dbReference type="Gene3D" id="3.40.50.720">
    <property type="entry name" value="NAD(P)-binding Rossmann-like Domain"/>
    <property type="match status" value="1"/>
</dbReference>
<evidence type="ECO:0000256" key="4">
    <source>
        <dbReference type="ARBA" id="ARBA00022857"/>
    </source>
</evidence>
<dbReference type="Pfam" id="PF01118">
    <property type="entry name" value="Semialdhyde_dh"/>
    <property type="match status" value="1"/>
</dbReference>
<dbReference type="InterPro" id="IPR000706">
    <property type="entry name" value="AGPR_type-1"/>
</dbReference>
<evidence type="ECO:0000256" key="6">
    <source>
        <dbReference type="ARBA" id="ARBA00050557"/>
    </source>
</evidence>
<dbReference type="STRING" id="1464123.SAMN05444126_10534"/>
<dbReference type="Pfam" id="PF22698">
    <property type="entry name" value="Semialdhyde_dhC_1"/>
    <property type="match status" value="1"/>
</dbReference>
<keyword evidence="7" id="KW-0963">Cytoplasm</keyword>
<keyword evidence="2 7" id="KW-0055">Arginine biosynthesis</keyword>
<dbReference type="Proteomes" id="UP000199318">
    <property type="component" value="Unassembled WGS sequence"/>
</dbReference>
<dbReference type="CDD" id="cd17895">
    <property type="entry name" value="AGPR_1_N"/>
    <property type="match status" value="1"/>
</dbReference>
<evidence type="ECO:0000256" key="5">
    <source>
        <dbReference type="ARBA" id="ARBA00023002"/>
    </source>
</evidence>
<feature type="domain" description="Semialdehyde dehydrogenase NAD-binding" evidence="8">
    <location>
        <begin position="3"/>
        <end position="140"/>
    </location>
</feature>
<dbReference type="FunFam" id="3.30.360.10:FF:000014">
    <property type="entry name" value="N-acetyl-gamma-glutamyl-phosphate reductase"/>
    <property type="match status" value="1"/>
</dbReference>
<name>A0A1H9RP95_9BACI</name>
<evidence type="ECO:0000256" key="2">
    <source>
        <dbReference type="ARBA" id="ARBA00022571"/>
    </source>
</evidence>
<accession>A0A1H9RP95</accession>
<dbReference type="GO" id="GO:0003942">
    <property type="term" value="F:N-acetyl-gamma-glutamyl-phosphate reductase activity"/>
    <property type="evidence" value="ECO:0007669"/>
    <property type="project" value="UniProtKB-UniRule"/>
</dbReference>
<evidence type="ECO:0000256" key="1">
    <source>
        <dbReference type="ARBA" id="ARBA00004862"/>
    </source>
</evidence>
<organism evidence="9 10">
    <name type="scientific">Salisediminibacterium halotolerans</name>
    <dbReference type="NCBI Taxonomy" id="517425"/>
    <lineage>
        <taxon>Bacteria</taxon>
        <taxon>Bacillati</taxon>
        <taxon>Bacillota</taxon>
        <taxon>Bacilli</taxon>
        <taxon>Bacillales</taxon>
        <taxon>Bacillaceae</taxon>
        <taxon>Salisediminibacterium</taxon>
    </lineage>
</organism>
<dbReference type="SUPFAM" id="SSF55347">
    <property type="entry name" value="Glyceraldehyde-3-phosphate dehydrogenase-like, C-terminal domain"/>
    <property type="match status" value="1"/>
</dbReference>
<dbReference type="EC" id="1.2.1.38" evidence="7"/>
<proteinExistence type="inferred from homology"/>
<keyword evidence="5 7" id="KW-0560">Oxidoreductase</keyword>
<dbReference type="GO" id="GO:0006526">
    <property type="term" value="P:L-arginine biosynthetic process"/>
    <property type="evidence" value="ECO:0007669"/>
    <property type="project" value="UniProtKB-UniRule"/>
</dbReference>
<dbReference type="CDD" id="cd23934">
    <property type="entry name" value="AGPR_1_C"/>
    <property type="match status" value="1"/>
</dbReference>
<feature type="active site" evidence="7">
    <location>
        <position position="148"/>
    </location>
</feature>
<dbReference type="AlphaFoldDB" id="A0A1H9RP95"/>
<dbReference type="RefSeq" id="WP_093072200.1">
    <property type="nucleotide sequence ID" value="NZ_FOGV01000005.1"/>
</dbReference>
<evidence type="ECO:0000259" key="8">
    <source>
        <dbReference type="SMART" id="SM00859"/>
    </source>
</evidence>
<evidence type="ECO:0000313" key="9">
    <source>
        <dbReference type="EMBL" id="SER74358.1"/>
    </source>
</evidence>
<dbReference type="SMART" id="SM00859">
    <property type="entry name" value="Semialdhyde_dh"/>
    <property type="match status" value="1"/>
</dbReference>
<dbReference type="PANTHER" id="PTHR32338:SF10">
    <property type="entry name" value="N-ACETYL-GAMMA-GLUTAMYL-PHOSPHATE REDUCTASE, CHLOROPLASTIC-RELATED"/>
    <property type="match status" value="1"/>
</dbReference>
<dbReference type="InterPro" id="IPR050085">
    <property type="entry name" value="AGPR"/>
</dbReference>
<keyword evidence="3 7" id="KW-0028">Amino-acid biosynthesis</keyword>
<reference evidence="10" key="1">
    <citation type="submission" date="2016-10" db="EMBL/GenBank/DDBJ databases">
        <authorList>
            <person name="de Groot N.N."/>
        </authorList>
    </citation>
    <scope>NUCLEOTIDE SEQUENCE [LARGE SCALE GENOMIC DNA]</scope>
    <source>
        <strain evidence="10">10nlg</strain>
    </source>
</reference>
<dbReference type="InterPro" id="IPR000534">
    <property type="entry name" value="Semialdehyde_DH_NAD-bd"/>
</dbReference>
<protein>
    <recommendedName>
        <fullName evidence="7">N-acetyl-gamma-glutamyl-phosphate reductase</fullName>
        <shortName evidence="7">AGPR</shortName>
        <ecNumber evidence="7">1.2.1.38</ecNumber>
    </recommendedName>
    <alternativeName>
        <fullName evidence="7">N-acetyl-glutamate semialdehyde dehydrogenase</fullName>
        <shortName evidence="7">NAGSA dehydrogenase</shortName>
    </alternativeName>
</protein>